<comment type="caution">
    <text evidence="2">The sequence shown here is derived from an EMBL/GenBank/DDBJ whole genome shotgun (WGS) entry which is preliminary data.</text>
</comment>
<feature type="non-terminal residue" evidence="2">
    <location>
        <position position="1"/>
    </location>
</feature>
<dbReference type="EMBL" id="LXQA010004633">
    <property type="protein sequence ID" value="MCH83089.1"/>
    <property type="molecule type" value="Genomic_DNA"/>
</dbReference>
<accession>A0A392M779</accession>
<gene>
    <name evidence="2" type="ORF">A2U01_0003904</name>
</gene>
<evidence type="ECO:0000313" key="3">
    <source>
        <dbReference type="Proteomes" id="UP000265520"/>
    </source>
</evidence>
<reference evidence="2 3" key="1">
    <citation type="journal article" date="2018" name="Front. Plant Sci.">
        <title>Red Clover (Trifolium pratense) and Zigzag Clover (T. medium) - A Picture of Genomic Similarities and Differences.</title>
        <authorList>
            <person name="Dluhosova J."/>
            <person name="Istvanek J."/>
            <person name="Nedelnik J."/>
            <person name="Repkova J."/>
        </authorList>
    </citation>
    <scope>NUCLEOTIDE SEQUENCE [LARGE SCALE GENOMIC DNA]</scope>
    <source>
        <strain evidence="3">cv. 10/8</strain>
        <tissue evidence="2">Leaf</tissue>
    </source>
</reference>
<keyword evidence="1" id="KW-1133">Transmembrane helix</keyword>
<feature type="transmembrane region" description="Helical" evidence="1">
    <location>
        <begin position="203"/>
        <end position="230"/>
    </location>
</feature>
<organism evidence="2 3">
    <name type="scientific">Trifolium medium</name>
    <dbReference type="NCBI Taxonomy" id="97028"/>
    <lineage>
        <taxon>Eukaryota</taxon>
        <taxon>Viridiplantae</taxon>
        <taxon>Streptophyta</taxon>
        <taxon>Embryophyta</taxon>
        <taxon>Tracheophyta</taxon>
        <taxon>Spermatophyta</taxon>
        <taxon>Magnoliopsida</taxon>
        <taxon>eudicotyledons</taxon>
        <taxon>Gunneridae</taxon>
        <taxon>Pentapetalae</taxon>
        <taxon>rosids</taxon>
        <taxon>fabids</taxon>
        <taxon>Fabales</taxon>
        <taxon>Fabaceae</taxon>
        <taxon>Papilionoideae</taxon>
        <taxon>50 kb inversion clade</taxon>
        <taxon>NPAAA clade</taxon>
        <taxon>Hologalegina</taxon>
        <taxon>IRL clade</taxon>
        <taxon>Trifolieae</taxon>
        <taxon>Trifolium</taxon>
    </lineage>
</organism>
<evidence type="ECO:0000256" key="1">
    <source>
        <dbReference type="SAM" id="Phobius"/>
    </source>
</evidence>
<evidence type="ECO:0000313" key="2">
    <source>
        <dbReference type="EMBL" id="MCH83089.1"/>
    </source>
</evidence>
<protein>
    <submittedName>
        <fullName evidence="2">Uncharacterized protein</fullName>
    </submittedName>
</protein>
<proteinExistence type="predicted"/>
<keyword evidence="1" id="KW-0472">Membrane</keyword>
<dbReference type="AlphaFoldDB" id="A0A392M779"/>
<dbReference type="Proteomes" id="UP000265520">
    <property type="component" value="Unassembled WGS sequence"/>
</dbReference>
<feature type="transmembrane region" description="Helical" evidence="1">
    <location>
        <begin position="166"/>
        <end position="183"/>
    </location>
</feature>
<sequence length="244" mass="27471">YRTRTGTRYVPGTGTLSKLEYPCIIAPNCMRAFVWSNCRASGGTNLLPLQSNDLANTPLEQEDLSLKAFLSSIHGIMVNLYRDHHNHFLWACFGFLSYNSNNTTNQFGYNQVTKTTINTPGSLLMFGKAFSDYLSEISHITELASCYFITWILVLLPTLQPELRKLLMVILTFSPCIFFFKLGSRASALDIYVTFGGSFKLPLIAFTSLAAVGISLAYGIIVFLKCYCLWRFTYKGRVREVVVN</sequence>
<keyword evidence="1" id="KW-0812">Transmembrane</keyword>
<name>A0A392M779_9FABA</name>
<keyword evidence="3" id="KW-1185">Reference proteome</keyword>